<sequence>MWRHLSLLPVVMTTAQALTQDSPGLKGDWYNMAYGSKITRSPYVHAGISTGSLCLILLAFIGLVSAVFSCRTPPARKSMVTESDA</sequence>
<feature type="transmembrane region" description="Helical" evidence="1">
    <location>
        <begin position="43"/>
        <end position="68"/>
    </location>
</feature>
<comment type="caution">
    <text evidence="3">The sequence shown here is derived from an EMBL/GenBank/DDBJ whole genome shotgun (WGS) entry which is preliminary data.</text>
</comment>
<feature type="signal peptide" evidence="2">
    <location>
        <begin position="1"/>
        <end position="17"/>
    </location>
</feature>
<evidence type="ECO:0000313" key="3">
    <source>
        <dbReference type="EMBL" id="PAA46569.1"/>
    </source>
</evidence>
<feature type="chain" id="PRO_5012311855" evidence="2">
    <location>
        <begin position="18"/>
        <end position="85"/>
    </location>
</feature>
<evidence type="ECO:0000256" key="2">
    <source>
        <dbReference type="SAM" id="SignalP"/>
    </source>
</evidence>
<gene>
    <name evidence="3" type="ORF">BOX15_Mlig014904g3</name>
</gene>
<protein>
    <submittedName>
        <fullName evidence="3">Uncharacterized protein</fullName>
    </submittedName>
</protein>
<dbReference type="Proteomes" id="UP000215902">
    <property type="component" value="Unassembled WGS sequence"/>
</dbReference>
<name>A0A267DDB0_9PLAT</name>
<keyword evidence="2" id="KW-0732">Signal</keyword>
<keyword evidence="4" id="KW-1185">Reference proteome</keyword>
<accession>A0A267DDB0</accession>
<evidence type="ECO:0000313" key="4">
    <source>
        <dbReference type="Proteomes" id="UP000215902"/>
    </source>
</evidence>
<keyword evidence="1" id="KW-1133">Transmembrane helix</keyword>
<dbReference type="EMBL" id="NIVC01004795">
    <property type="protein sequence ID" value="PAA46569.1"/>
    <property type="molecule type" value="Genomic_DNA"/>
</dbReference>
<proteinExistence type="predicted"/>
<dbReference type="AlphaFoldDB" id="A0A267DDB0"/>
<keyword evidence="1" id="KW-0472">Membrane</keyword>
<reference evidence="3 4" key="1">
    <citation type="submission" date="2017-06" db="EMBL/GenBank/DDBJ databases">
        <title>A platform for efficient transgenesis in Macrostomum lignano, a flatworm model organism for stem cell research.</title>
        <authorList>
            <person name="Berezikov E."/>
        </authorList>
    </citation>
    <scope>NUCLEOTIDE SEQUENCE [LARGE SCALE GENOMIC DNA]</scope>
    <source>
        <strain evidence="3">DV1</strain>
        <tissue evidence="3">Whole organism</tissue>
    </source>
</reference>
<evidence type="ECO:0000256" key="1">
    <source>
        <dbReference type="SAM" id="Phobius"/>
    </source>
</evidence>
<organism evidence="3 4">
    <name type="scientific">Macrostomum lignano</name>
    <dbReference type="NCBI Taxonomy" id="282301"/>
    <lineage>
        <taxon>Eukaryota</taxon>
        <taxon>Metazoa</taxon>
        <taxon>Spiralia</taxon>
        <taxon>Lophotrochozoa</taxon>
        <taxon>Platyhelminthes</taxon>
        <taxon>Rhabditophora</taxon>
        <taxon>Macrostomorpha</taxon>
        <taxon>Macrostomida</taxon>
        <taxon>Macrostomidae</taxon>
        <taxon>Macrostomum</taxon>
    </lineage>
</organism>
<keyword evidence="1" id="KW-0812">Transmembrane</keyword>